<gene>
    <name evidence="3" type="ORF">GFSPODELE1_LOCUS10705</name>
</gene>
<feature type="compositionally biased region" description="Acidic residues" evidence="2">
    <location>
        <begin position="551"/>
        <end position="560"/>
    </location>
</feature>
<feature type="region of interest" description="Disordered" evidence="2">
    <location>
        <begin position="666"/>
        <end position="708"/>
    </location>
</feature>
<protein>
    <submittedName>
        <fullName evidence="3">Uncharacterized protein</fullName>
    </submittedName>
</protein>
<evidence type="ECO:0000313" key="3">
    <source>
        <dbReference type="EMBL" id="CAL1716319.1"/>
    </source>
</evidence>
<feature type="compositionally biased region" description="Polar residues" evidence="2">
    <location>
        <begin position="691"/>
        <end position="708"/>
    </location>
</feature>
<feature type="compositionally biased region" description="Basic residues" evidence="2">
    <location>
        <begin position="532"/>
        <end position="543"/>
    </location>
</feature>
<name>A0ABP1EBX1_9APHY</name>
<feature type="compositionally biased region" description="Basic and acidic residues" evidence="2">
    <location>
        <begin position="390"/>
        <end position="402"/>
    </location>
</feature>
<dbReference type="Proteomes" id="UP001497453">
    <property type="component" value="Chromosome 9"/>
</dbReference>
<dbReference type="Gene3D" id="1.10.287.1490">
    <property type="match status" value="1"/>
</dbReference>
<feature type="compositionally biased region" description="Low complexity" evidence="2">
    <location>
        <begin position="592"/>
        <end position="619"/>
    </location>
</feature>
<proteinExistence type="predicted"/>
<feature type="region of interest" description="Disordered" evidence="2">
    <location>
        <begin position="1"/>
        <end position="20"/>
    </location>
</feature>
<reference evidence="4" key="1">
    <citation type="submission" date="2024-04" db="EMBL/GenBank/DDBJ databases">
        <authorList>
            <person name="Shaw F."/>
            <person name="Minotto A."/>
        </authorList>
    </citation>
    <scope>NUCLEOTIDE SEQUENCE [LARGE SCALE GENOMIC DNA]</scope>
</reference>
<feature type="region of interest" description="Disordered" evidence="2">
    <location>
        <begin position="389"/>
        <end position="651"/>
    </location>
</feature>
<dbReference type="EMBL" id="OZ037952">
    <property type="protein sequence ID" value="CAL1716319.1"/>
    <property type="molecule type" value="Genomic_DNA"/>
</dbReference>
<sequence>MSLRAPTPSRRISVAPPKPAVDAKPQYQVEELLVRIRGLERAVEKHKAAVVSEQARSKDAVQKIQQTWAKEREDWQAGCDAIQVAHRINFLKTTLDLEKQKGIVLQEKENSRKEQLARLQRDFNLVKFQIEESEQEDRMARMEDELEEMEEELERVSQEHKQELEHAKQSFQGELDAFRTRCDRLETKLGEKLEELENALEEKAQLEACTIQTRCPIIYVHVRSFLIYSITLQKTLAGLRAEHTALLSSSTSKGSDLERANLRYESLKSTHTELETKFADAQQANADLRRQLDKWRDLENREGDELAELRKVNLELKVRVEELEKKVEDANRKSKERKEKVKVVFQEQEKALEEANGLNEQLQEEIEDAKRQLAEAEKKIQDLQVQVQAEKSRADTALEIAKRPSGSGARSSPQEPTPRLASEEEVEEVVASSPPLRPRAKHAAAAASKGRKPKPQNIAQDVGDDSDVVEIVQEPAVVQRPRGRGKKVKSPTGDGSDDEVQIQDGPLKTKRSKGKNKTLEPTSEDEELARGKTAKTRGRKSPVKKNAVADDINDEDEEIQEVPAPAKRKGKRKVGTEGDSDQEVDADDRGKPSNGKAAAKAKAGGGKPASKAKVASRRASSSRKSDEKEVEEDDPDPEAEVAPKKKKRKINLFPSAQATTFNWGELSQGAGGLNIPTNLSPVKDNDAVPPRSTSRLGSAYGWNQGSRR</sequence>
<feature type="compositionally biased region" description="Acidic residues" evidence="2">
    <location>
        <begin position="628"/>
        <end position="639"/>
    </location>
</feature>
<feature type="coiled-coil region" evidence="1">
    <location>
        <begin position="116"/>
        <end position="209"/>
    </location>
</feature>
<accession>A0ABP1EBX1</accession>
<keyword evidence="4" id="KW-1185">Reference proteome</keyword>
<evidence type="ECO:0000256" key="1">
    <source>
        <dbReference type="SAM" id="Coils"/>
    </source>
</evidence>
<evidence type="ECO:0000256" key="2">
    <source>
        <dbReference type="SAM" id="MobiDB-lite"/>
    </source>
</evidence>
<organism evidence="3 4">
    <name type="scientific">Somion occarium</name>
    <dbReference type="NCBI Taxonomy" id="3059160"/>
    <lineage>
        <taxon>Eukaryota</taxon>
        <taxon>Fungi</taxon>
        <taxon>Dikarya</taxon>
        <taxon>Basidiomycota</taxon>
        <taxon>Agaricomycotina</taxon>
        <taxon>Agaricomycetes</taxon>
        <taxon>Polyporales</taxon>
        <taxon>Cerrenaceae</taxon>
        <taxon>Somion</taxon>
    </lineage>
</organism>
<feature type="coiled-coil region" evidence="1">
    <location>
        <begin position="29"/>
        <end position="56"/>
    </location>
</feature>
<keyword evidence="1" id="KW-0175">Coiled coil</keyword>
<evidence type="ECO:0000313" key="4">
    <source>
        <dbReference type="Proteomes" id="UP001497453"/>
    </source>
</evidence>